<keyword evidence="3" id="KW-1185">Reference proteome</keyword>
<accession>A0AAD8KVF4</accession>
<sequence length="80" mass="8979">MSSREEPIDISDTEEEREASPSVPPTDPLPRVSDDEADLPADPLPRPRPRRFIVRRNLTPLGTQTVPATLSYRTHRMSSA</sequence>
<dbReference type="Proteomes" id="UP001229421">
    <property type="component" value="Unassembled WGS sequence"/>
</dbReference>
<dbReference type="EMBL" id="JAUHHV010000004">
    <property type="protein sequence ID" value="KAK1427866.1"/>
    <property type="molecule type" value="Genomic_DNA"/>
</dbReference>
<feature type="region of interest" description="Disordered" evidence="1">
    <location>
        <begin position="1"/>
        <end position="53"/>
    </location>
</feature>
<reference evidence="2" key="1">
    <citation type="journal article" date="2023" name="bioRxiv">
        <title>Improved chromosome-level genome assembly for marigold (Tagetes erecta).</title>
        <authorList>
            <person name="Jiang F."/>
            <person name="Yuan L."/>
            <person name="Wang S."/>
            <person name="Wang H."/>
            <person name="Xu D."/>
            <person name="Wang A."/>
            <person name="Fan W."/>
        </authorList>
    </citation>
    <scope>NUCLEOTIDE SEQUENCE</scope>
    <source>
        <strain evidence="2">WSJ</strain>
        <tissue evidence="2">Leaf</tissue>
    </source>
</reference>
<protein>
    <submittedName>
        <fullName evidence="2">Uncharacterized protein</fullName>
    </submittedName>
</protein>
<organism evidence="2 3">
    <name type="scientific">Tagetes erecta</name>
    <name type="common">African marigold</name>
    <dbReference type="NCBI Taxonomy" id="13708"/>
    <lineage>
        <taxon>Eukaryota</taxon>
        <taxon>Viridiplantae</taxon>
        <taxon>Streptophyta</taxon>
        <taxon>Embryophyta</taxon>
        <taxon>Tracheophyta</taxon>
        <taxon>Spermatophyta</taxon>
        <taxon>Magnoliopsida</taxon>
        <taxon>eudicotyledons</taxon>
        <taxon>Gunneridae</taxon>
        <taxon>Pentapetalae</taxon>
        <taxon>asterids</taxon>
        <taxon>campanulids</taxon>
        <taxon>Asterales</taxon>
        <taxon>Asteraceae</taxon>
        <taxon>Asteroideae</taxon>
        <taxon>Heliantheae alliance</taxon>
        <taxon>Tageteae</taxon>
        <taxon>Tagetes</taxon>
    </lineage>
</organism>
<gene>
    <name evidence="2" type="ORF">QVD17_16564</name>
</gene>
<dbReference type="AlphaFoldDB" id="A0AAD8KVF4"/>
<proteinExistence type="predicted"/>
<evidence type="ECO:0000256" key="1">
    <source>
        <dbReference type="SAM" id="MobiDB-lite"/>
    </source>
</evidence>
<evidence type="ECO:0000313" key="2">
    <source>
        <dbReference type="EMBL" id="KAK1427866.1"/>
    </source>
</evidence>
<name>A0AAD8KVF4_TARER</name>
<comment type="caution">
    <text evidence="2">The sequence shown here is derived from an EMBL/GenBank/DDBJ whole genome shotgun (WGS) entry which is preliminary data.</text>
</comment>
<evidence type="ECO:0000313" key="3">
    <source>
        <dbReference type="Proteomes" id="UP001229421"/>
    </source>
</evidence>
<feature type="compositionally biased region" description="Acidic residues" evidence="1">
    <location>
        <begin position="8"/>
        <end position="17"/>
    </location>
</feature>